<evidence type="ECO:0000313" key="6">
    <source>
        <dbReference type="Proteomes" id="UP000027730"/>
    </source>
</evidence>
<dbReference type="GO" id="GO:0005743">
    <property type="term" value="C:mitochondrial inner membrane"/>
    <property type="evidence" value="ECO:0007669"/>
    <property type="project" value="InterPro"/>
</dbReference>
<dbReference type="GeneID" id="25413569"/>
<dbReference type="Pfam" id="PF20776">
    <property type="entry name" value="SLS1_N"/>
    <property type="match status" value="1"/>
</dbReference>
<dbReference type="InterPro" id="IPR048401">
    <property type="entry name" value="SLS1_C"/>
</dbReference>
<dbReference type="PANTHER" id="PTHR37919">
    <property type="entry name" value="PROTEIN CBG05606"/>
    <property type="match status" value="1"/>
</dbReference>
<feature type="region of interest" description="Disordered" evidence="1">
    <location>
        <begin position="874"/>
        <end position="1048"/>
    </location>
</feature>
<dbReference type="RefSeq" id="XP_013427637.1">
    <property type="nucleotide sequence ID" value="XM_013572183.1"/>
</dbReference>
<protein>
    <submittedName>
        <fullName evidence="5">Uncharacterized protein</fullName>
    </submittedName>
</protein>
<feature type="compositionally biased region" description="Basic and acidic residues" evidence="1">
    <location>
        <begin position="1021"/>
        <end position="1032"/>
    </location>
</feature>
<dbReference type="HOGENOM" id="CLU_283691_0_0_1"/>
<dbReference type="InterPro" id="IPR048400">
    <property type="entry name" value="SLS1_N"/>
</dbReference>
<proteinExistence type="predicted"/>
<feature type="compositionally biased region" description="Polar residues" evidence="1">
    <location>
        <begin position="921"/>
        <end position="932"/>
    </location>
</feature>
<dbReference type="STRING" id="1043004.A0A074XFI0"/>
<evidence type="ECO:0000259" key="3">
    <source>
        <dbReference type="Pfam" id="PF20776"/>
    </source>
</evidence>
<feature type="compositionally biased region" description="Basic and acidic residues" evidence="1">
    <location>
        <begin position="885"/>
        <end position="911"/>
    </location>
</feature>
<feature type="compositionally biased region" description="Basic and acidic residues" evidence="1">
    <location>
        <begin position="966"/>
        <end position="976"/>
    </location>
</feature>
<dbReference type="AlphaFoldDB" id="A0A074XFI0"/>
<dbReference type="PANTHER" id="PTHR37919:SF2">
    <property type="entry name" value="EXPERA DOMAIN-CONTAINING PROTEIN"/>
    <property type="match status" value="1"/>
</dbReference>
<keyword evidence="6" id="KW-1185">Reference proteome</keyword>
<feature type="region of interest" description="Disordered" evidence="1">
    <location>
        <begin position="28"/>
        <end position="61"/>
    </location>
</feature>
<dbReference type="Proteomes" id="UP000027730">
    <property type="component" value="Unassembled WGS sequence"/>
</dbReference>
<reference evidence="5 6" key="1">
    <citation type="journal article" date="2014" name="BMC Genomics">
        <title>Genome sequencing of four Aureobasidium pullulans varieties: biotechnological potential, stress tolerance, and description of new species.</title>
        <authorList>
            <person name="Gostin Ar C."/>
            <person name="Ohm R.A."/>
            <person name="Kogej T."/>
            <person name="Sonjak S."/>
            <person name="Turk M."/>
            <person name="Zajc J."/>
            <person name="Zalar P."/>
            <person name="Grube M."/>
            <person name="Sun H."/>
            <person name="Han J."/>
            <person name="Sharma A."/>
            <person name="Chiniquy J."/>
            <person name="Ngan C.Y."/>
            <person name="Lipzen A."/>
            <person name="Barry K."/>
            <person name="Grigoriev I.V."/>
            <person name="Gunde-Cimerman N."/>
        </authorList>
    </citation>
    <scope>NUCLEOTIDE SEQUENCE [LARGE SCALE GENOMIC DNA]</scope>
    <source>
        <strain evidence="5 6">CBS 147.97</strain>
    </source>
</reference>
<dbReference type="InterPro" id="IPR032741">
    <property type="entry name" value="Sls1_KH-1"/>
</dbReference>
<feature type="domain" description="SLS1 first KH" evidence="2">
    <location>
        <begin position="292"/>
        <end position="352"/>
    </location>
</feature>
<evidence type="ECO:0000259" key="4">
    <source>
        <dbReference type="Pfam" id="PF20778"/>
    </source>
</evidence>
<gene>
    <name evidence="5" type="ORF">M436DRAFT_63681</name>
</gene>
<sequence length="1048" mass="117128">MLRPSSVRDASTCLRCNLRLVLGQIQPRRYQSSDESPQTSQESPASPVTPRSDQQQKHQAPRLRIVRHHFNHGKIRGKKGSQRRVESAEALSIASLGQDSEVIVLRDLHEPRVETKKPDNPPLNVVFDDFDDAEQSLAPPTASDIENMSAGRRAIRPKDQEVFESIDGLRPPPNVDVVKEVEFRAIFTALAKGYTIGQLKGYLLQEIAPTRLASSKTRSSRRAFASEITSSSGDLQVLKRTAWHLGTTPIARRLSVIFSAHAGPKMNNKEDVIESILRHAWILSIEEEKKALGEIEFLLSPMQFGLLLTKNSKTLQPLLESTRFYTNSRFQLHQADHVIRIVGPRSEAEEIALVLTQAYAPARSADIHLDTFDLALSADRAGYTLQDMLSPAQLTRIMQLTRTYVHYDSTAKRVRIASFADVAINDAHRLLVALLDSRTRTKVAMIYDSHNAKKCRLENISSNKDLPSFAHDLQLGRWVTSSSKAKQSATDQTLLGIQDGHSVGRHDDKMRAEDAGVAISPLTTRSPIMKRAFAIMKTCVDSSEKALDTNVSIWSERPPMYDFWRAHVGLSLHNNEAEATYPSAQGLYTNEEKYARSHRNIFTSKVPGLVGLLASIPPNDPKKEARVRRTRLIAHLIPSPFEHAKTWASTAFPKIQLRFYIEGSTELRMSEKHVFADLPSGKRIVFQDIRAVIRTEIVQLNLPSHPADIQFKREQRLVSRRVSDDVGIKSFIDAIFESMKSDTVLRAPPALQIPIPQNIVAPMPERYLPQMRGAVRGLKAQVWSKQATKSGVVPVKYLFAGFEYQEARDFDLGTLAPYHKADLRSYEGGVTGGRRLDLSLLAKDAKSTEVVEDSKSVQRLVDASIRLINALAESQVGQPRSRPHLAHDTRPRKSRKTAPELEEHPKEMKQRRLDKKKTSQAKEISNMDSSEVNEVAEQDKALELGTDQDDAERVTPIEANAQETITAEKPETRPRVFDAPAEQEQTEQTSSTDASTSTSSTIDNDTTEQTSTQTPPGPETPEAKAEEAKPVEEEPLSVRLQRMMGSGR</sequence>
<feature type="compositionally biased region" description="Polar residues" evidence="1">
    <location>
        <begin position="29"/>
        <end position="53"/>
    </location>
</feature>
<dbReference type="Pfam" id="PF20778">
    <property type="entry name" value="SLS1_C"/>
    <property type="match status" value="1"/>
</dbReference>
<evidence type="ECO:0000313" key="5">
    <source>
        <dbReference type="EMBL" id="KEQ73371.1"/>
    </source>
</evidence>
<dbReference type="OrthoDB" id="5392646at2759"/>
<name>A0A074XFI0_9PEZI</name>
<feature type="domain" description="SLS1 N-terminal" evidence="3">
    <location>
        <begin position="157"/>
        <end position="285"/>
    </location>
</feature>
<organism evidence="5 6">
    <name type="scientific">Aureobasidium namibiae CBS 147.97</name>
    <dbReference type="NCBI Taxonomy" id="1043004"/>
    <lineage>
        <taxon>Eukaryota</taxon>
        <taxon>Fungi</taxon>
        <taxon>Dikarya</taxon>
        <taxon>Ascomycota</taxon>
        <taxon>Pezizomycotina</taxon>
        <taxon>Dothideomycetes</taxon>
        <taxon>Dothideomycetidae</taxon>
        <taxon>Dothideales</taxon>
        <taxon>Saccotheciaceae</taxon>
        <taxon>Aureobasidium</taxon>
    </lineage>
</organism>
<evidence type="ECO:0000259" key="2">
    <source>
        <dbReference type="Pfam" id="PF14611"/>
    </source>
</evidence>
<dbReference type="EMBL" id="KL584709">
    <property type="protein sequence ID" value="KEQ73371.1"/>
    <property type="molecule type" value="Genomic_DNA"/>
</dbReference>
<feature type="domain" description="SLS1 C-terminal" evidence="4">
    <location>
        <begin position="474"/>
        <end position="865"/>
    </location>
</feature>
<accession>A0A074XFI0</accession>
<feature type="compositionally biased region" description="Low complexity" evidence="1">
    <location>
        <begin position="982"/>
        <end position="1004"/>
    </location>
</feature>
<evidence type="ECO:0000256" key="1">
    <source>
        <dbReference type="SAM" id="MobiDB-lite"/>
    </source>
</evidence>
<dbReference type="Pfam" id="PF14611">
    <property type="entry name" value="KH_SLS1_1"/>
    <property type="match status" value="1"/>
</dbReference>